<dbReference type="Pfam" id="PF21365">
    <property type="entry name" value="Glyco_hydro_31_3rd"/>
    <property type="match status" value="1"/>
</dbReference>
<gene>
    <name evidence="2" type="ORF">XAT740_LOCUS56219</name>
</gene>
<evidence type="ECO:0000313" key="2">
    <source>
        <dbReference type="EMBL" id="CAF1657624.1"/>
    </source>
</evidence>
<organism evidence="2 3">
    <name type="scientific">Adineta ricciae</name>
    <name type="common">Rotifer</name>
    <dbReference type="NCBI Taxonomy" id="249248"/>
    <lineage>
        <taxon>Eukaryota</taxon>
        <taxon>Metazoa</taxon>
        <taxon>Spiralia</taxon>
        <taxon>Gnathifera</taxon>
        <taxon>Rotifera</taxon>
        <taxon>Eurotatoria</taxon>
        <taxon>Bdelloidea</taxon>
        <taxon>Adinetida</taxon>
        <taxon>Adinetidae</taxon>
        <taxon>Adineta</taxon>
    </lineage>
</organism>
<dbReference type="InterPro" id="IPR013780">
    <property type="entry name" value="Glyco_hydro_b"/>
</dbReference>
<keyword evidence="3" id="KW-1185">Reference proteome</keyword>
<dbReference type="EMBL" id="CAJNOR010010911">
    <property type="protein sequence ID" value="CAF1657624.1"/>
    <property type="molecule type" value="Genomic_DNA"/>
</dbReference>
<evidence type="ECO:0000313" key="3">
    <source>
        <dbReference type="Proteomes" id="UP000663828"/>
    </source>
</evidence>
<dbReference type="PANTHER" id="PTHR22762:SF133">
    <property type="entry name" value="P-TYPE DOMAIN-CONTAINING PROTEIN"/>
    <property type="match status" value="1"/>
</dbReference>
<dbReference type="Proteomes" id="UP000663828">
    <property type="component" value="Unassembled WGS sequence"/>
</dbReference>
<dbReference type="AlphaFoldDB" id="A0A816FAQ1"/>
<accession>A0A816FAQ1</accession>
<dbReference type="InterPro" id="IPR048395">
    <property type="entry name" value="Glyco_hydro_31_C"/>
</dbReference>
<name>A0A816FAQ1_ADIRI</name>
<reference evidence="2" key="1">
    <citation type="submission" date="2021-02" db="EMBL/GenBank/DDBJ databases">
        <authorList>
            <person name="Nowell W R."/>
        </authorList>
    </citation>
    <scope>NUCLEOTIDE SEQUENCE</scope>
</reference>
<feature type="domain" description="Glycosyl hydrolase family 31 C-terminal" evidence="1">
    <location>
        <begin position="3"/>
        <end position="57"/>
    </location>
</feature>
<feature type="non-terminal residue" evidence="2">
    <location>
        <position position="1"/>
    </location>
</feature>
<dbReference type="PANTHER" id="PTHR22762">
    <property type="entry name" value="ALPHA-GLUCOSIDASE"/>
    <property type="match status" value="1"/>
</dbReference>
<dbReference type="Gene3D" id="2.60.40.1180">
    <property type="entry name" value="Golgi alpha-mannosidase II"/>
    <property type="match status" value="2"/>
</dbReference>
<evidence type="ECO:0000259" key="1">
    <source>
        <dbReference type="Pfam" id="PF21365"/>
    </source>
</evidence>
<proteinExistence type="predicted"/>
<protein>
    <recommendedName>
        <fullName evidence="1">Glycosyl hydrolase family 31 C-terminal domain-containing protein</fullName>
    </recommendedName>
</protein>
<comment type="caution">
    <text evidence="2">The sequence shown here is derived from an EMBL/GenBank/DDBJ whole genome shotgun (WGS) entry which is preliminary data.</text>
</comment>
<dbReference type="GO" id="GO:0004558">
    <property type="term" value="F:alpha-1,4-glucosidase activity"/>
    <property type="evidence" value="ECO:0007669"/>
    <property type="project" value="TreeGrafter"/>
</dbReference>
<sequence>SISPNLLQNSTIVHAYVPQDVWYEFPSGIQVNDVGQYVDFETPIEKINVHVRGGFIIPMQIPGSNLVYGRTNPLEFLVSLSQSGSASGSLFWDDGDSMDTIESKSYSYFEFNVTTSILFIYGVNLNLLDDKMTQTIEWATSV</sequence>